<name>A0A0J1GZS1_9GAMM</name>
<dbReference type="RefSeq" id="WP_047887468.1">
    <property type="nucleotide sequence ID" value="NZ_CP071325.1"/>
</dbReference>
<gene>
    <name evidence="2" type="ORF">ABT57_22295</name>
</gene>
<sequence length="352" mass="39098">MWLRVIVLVLAGFHGTGWAKPPQPKVIDGAPEVYTVKKGDTLWDISAHFLSSPWLWPTLWQANDYIKNPHLIYPGDQIHLVWVNGQPRLQLKRHLKLSPQVRIVRAPITTLQSSLMLPFLAQDKLMTPAHLDRLPRVVGSSRARDYMAEEDLIWADTPLETGDVWWVYRPDKRFERELANGDTREVMGLKEIARAKVTQADSEKSALTLTTFLGEVRQNDILLPAPLGREDLNLNFAPSAPPADVSGSVVGHLGGMRYIATHDPVVIDLGHLDGVQAGHVFNLYRAGAGVVGEKGSYDYQGVSFQQQKFALSQVPVGEMVVIRAYEHFALGVVTRATQPFVPGTLALPPHHG</sequence>
<dbReference type="SUPFAM" id="SSF54106">
    <property type="entry name" value="LysM domain"/>
    <property type="match status" value="1"/>
</dbReference>
<dbReference type="PATRIC" id="fig|320778.3.peg.4781"/>
<dbReference type="CDD" id="cd00118">
    <property type="entry name" value="LysM"/>
    <property type="match status" value="1"/>
</dbReference>
<evidence type="ECO:0000259" key="1">
    <source>
        <dbReference type="PROSITE" id="PS51782"/>
    </source>
</evidence>
<evidence type="ECO:0000313" key="3">
    <source>
        <dbReference type="Proteomes" id="UP000035909"/>
    </source>
</evidence>
<comment type="caution">
    <text evidence="2">The sequence shown here is derived from an EMBL/GenBank/DDBJ whole genome shotgun (WGS) entry which is preliminary data.</text>
</comment>
<dbReference type="STRING" id="320778.ABT57_22295"/>
<dbReference type="OrthoDB" id="9765158at2"/>
<dbReference type="EMBL" id="LDOU01000028">
    <property type="protein sequence ID" value="KLV05004.1"/>
    <property type="molecule type" value="Genomic_DNA"/>
</dbReference>
<dbReference type="PROSITE" id="PS51782">
    <property type="entry name" value="LYSM"/>
    <property type="match status" value="1"/>
</dbReference>
<evidence type="ECO:0000313" key="2">
    <source>
        <dbReference type="EMBL" id="KLV05004.1"/>
    </source>
</evidence>
<dbReference type="InterPro" id="IPR018392">
    <property type="entry name" value="LysM"/>
</dbReference>
<organism evidence="2 3">
    <name type="scientific">Photobacterium ganghwense</name>
    <dbReference type="NCBI Taxonomy" id="320778"/>
    <lineage>
        <taxon>Bacteria</taxon>
        <taxon>Pseudomonadati</taxon>
        <taxon>Pseudomonadota</taxon>
        <taxon>Gammaproteobacteria</taxon>
        <taxon>Vibrionales</taxon>
        <taxon>Vibrionaceae</taxon>
        <taxon>Photobacterium</taxon>
    </lineage>
</organism>
<dbReference type="SMART" id="SM00257">
    <property type="entry name" value="LysM"/>
    <property type="match status" value="1"/>
</dbReference>
<dbReference type="Proteomes" id="UP000035909">
    <property type="component" value="Unassembled WGS sequence"/>
</dbReference>
<dbReference type="Pfam" id="PF01476">
    <property type="entry name" value="LysM"/>
    <property type="match status" value="1"/>
</dbReference>
<dbReference type="AlphaFoldDB" id="A0A0J1GZS1"/>
<keyword evidence="3" id="KW-1185">Reference proteome</keyword>
<dbReference type="InterPro" id="IPR036779">
    <property type="entry name" value="LysM_dom_sf"/>
</dbReference>
<dbReference type="Gene3D" id="3.10.350.10">
    <property type="entry name" value="LysM domain"/>
    <property type="match status" value="1"/>
</dbReference>
<protein>
    <submittedName>
        <fullName evidence="2">Peptigoglycan-binding protein LysM</fullName>
    </submittedName>
</protein>
<accession>A0A0J1GZS1</accession>
<reference evidence="2 3" key="1">
    <citation type="submission" date="2015-05" db="EMBL/GenBank/DDBJ databases">
        <title>Photobacterium galathea sp. nov.</title>
        <authorList>
            <person name="Machado H."/>
            <person name="Gram L."/>
        </authorList>
    </citation>
    <scope>NUCLEOTIDE SEQUENCE [LARGE SCALE GENOMIC DNA]</scope>
    <source>
        <strain evidence="2 3">DSM 22954</strain>
    </source>
</reference>
<proteinExistence type="predicted"/>
<feature type="domain" description="LysM" evidence="1">
    <location>
        <begin position="32"/>
        <end position="80"/>
    </location>
</feature>
<dbReference type="InterPro" id="IPR052196">
    <property type="entry name" value="Bact_Kbp"/>
</dbReference>
<dbReference type="PANTHER" id="PTHR34700">
    <property type="entry name" value="POTASSIUM BINDING PROTEIN KBP"/>
    <property type="match status" value="1"/>
</dbReference>
<dbReference type="PANTHER" id="PTHR34700:SF4">
    <property type="entry name" value="PHAGE-LIKE ELEMENT PBSX PROTEIN XKDP"/>
    <property type="match status" value="1"/>
</dbReference>